<sequence>MAAPNIPPLAGGNDDDNGPNNPSFVDPLSQAHYFYTYRWSRQCDKAFIRSLYRQARRGHRQAGRTPNMHSLSFARHFMNYVAEWNFKYRVLKNRLNHLRLRYNTF</sequence>
<proteinExistence type="predicted"/>
<feature type="region of interest" description="Disordered" evidence="1">
    <location>
        <begin position="1"/>
        <end position="24"/>
    </location>
</feature>
<dbReference type="InterPro" id="IPR024752">
    <property type="entry name" value="Myb/SANT-like_dom"/>
</dbReference>
<comment type="caution">
    <text evidence="3">The sequence shown here is derived from an EMBL/GenBank/DDBJ whole genome shotgun (WGS) entry which is preliminary data.</text>
</comment>
<protein>
    <recommendedName>
        <fullName evidence="2">Myb/SANT-like domain-containing protein</fullName>
    </recommendedName>
</protein>
<dbReference type="AlphaFoldDB" id="A0AAW2VPM7"/>
<reference evidence="3" key="2">
    <citation type="journal article" date="2024" name="Plant">
        <title>Genomic evolution and insights into agronomic trait innovations of Sesamum species.</title>
        <authorList>
            <person name="Miao H."/>
            <person name="Wang L."/>
            <person name="Qu L."/>
            <person name="Liu H."/>
            <person name="Sun Y."/>
            <person name="Le M."/>
            <person name="Wang Q."/>
            <person name="Wei S."/>
            <person name="Zheng Y."/>
            <person name="Lin W."/>
            <person name="Duan Y."/>
            <person name="Cao H."/>
            <person name="Xiong S."/>
            <person name="Wang X."/>
            <person name="Wei L."/>
            <person name="Li C."/>
            <person name="Ma Q."/>
            <person name="Ju M."/>
            <person name="Zhao R."/>
            <person name="Li G."/>
            <person name="Mu C."/>
            <person name="Tian Q."/>
            <person name="Mei H."/>
            <person name="Zhang T."/>
            <person name="Gao T."/>
            <person name="Zhang H."/>
        </authorList>
    </citation>
    <scope>NUCLEOTIDE SEQUENCE</scope>
    <source>
        <strain evidence="3">G02</strain>
    </source>
</reference>
<evidence type="ECO:0000256" key="1">
    <source>
        <dbReference type="SAM" id="MobiDB-lite"/>
    </source>
</evidence>
<name>A0AAW2VPM7_SESRA</name>
<feature type="domain" description="Myb/SANT-like" evidence="2">
    <location>
        <begin position="38"/>
        <end position="104"/>
    </location>
</feature>
<dbReference type="Pfam" id="PF12776">
    <property type="entry name" value="Myb_DNA-bind_3"/>
    <property type="match status" value="1"/>
</dbReference>
<dbReference type="EMBL" id="JACGWJ010000003">
    <property type="protein sequence ID" value="KAL0430949.1"/>
    <property type="molecule type" value="Genomic_DNA"/>
</dbReference>
<organism evidence="3">
    <name type="scientific">Sesamum radiatum</name>
    <name type="common">Black benniseed</name>
    <dbReference type="NCBI Taxonomy" id="300843"/>
    <lineage>
        <taxon>Eukaryota</taxon>
        <taxon>Viridiplantae</taxon>
        <taxon>Streptophyta</taxon>
        <taxon>Embryophyta</taxon>
        <taxon>Tracheophyta</taxon>
        <taxon>Spermatophyta</taxon>
        <taxon>Magnoliopsida</taxon>
        <taxon>eudicotyledons</taxon>
        <taxon>Gunneridae</taxon>
        <taxon>Pentapetalae</taxon>
        <taxon>asterids</taxon>
        <taxon>lamiids</taxon>
        <taxon>Lamiales</taxon>
        <taxon>Pedaliaceae</taxon>
        <taxon>Sesamum</taxon>
    </lineage>
</organism>
<accession>A0AAW2VPM7</accession>
<evidence type="ECO:0000259" key="2">
    <source>
        <dbReference type="Pfam" id="PF12776"/>
    </source>
</evidence>
<evidence type="ECO:0000313" key="3">
    <source>
        <dbReference type="EMBL" id="KAL0430949.1"/>
    </source>
</evidence>
<reference evidence="3" key="1">
    <citation type="submission" date="2020-06" db="EMBL/GenBank/DDBJ databases">
        <authorList>
            <person name="Li T."/>
            <person name="Hu X."/>
            <person name="Zhang T."/>
            <person name="Song X."/>
            <person name="Zhang H."/>
            <person name="Dai N."/>
            <person name="Sheng W."/>
            <person name="Hou X."/>
            <person name="Wei L."/>
        </authorList>
    </citation>
    <scope>NUCLEOTIDE SEQUENCE</scope>
    <source>
        <strain evidence="3">G02</strain>
        <tissue evidence="3">Leaf</tissue>
    </source>
</reference>
<gene>
    <name evidence="3" type="ORF">Sradi_0720900</name>
</gene>